<dbReference type="RefSeq" id="WP_099348667.1">
    <property type="nucleotide sequence ID" value="NZ_AP023326.1"/>
</dbReference>
<sequence>MDYGRRCDDLAETGSVADDRERTSRNGRTLTRRLLADAHFACDYGEFDVARGLLELAERVMIGRNEHQGASGRRLLEQLVLGFERVWELEHRALEMPSPLDQVRFESLREMLLQPGSDQTCSDIS</sequence>
<accession>A0A6S6PGM9</accession>
<proteinExistence type="predicted"/>
<organism evidence="1 2">
    <name type="scientific">Acetobacter aceti</name>
    <dbReference type="NCBI Taxonomy" id="435"/>
    <lineage>
        <taxon>Bacteria</taxon>
        <taxon>Pseudomonadati</taxon>
        <taxon>Pseudomonadota</taxon>
        <taxon>Alphaproteobacteria</taxon>
        <taxon>Acetobacterales</taxon>
        <taxon>Acetobacteraceae</taxon>
        <taxon>Acetobacter</taxon>
        <taxon>Acetobacter subgen. Acetobacter</taxon>
    </lineage>
</organism>
<dbReference type="EMBL" id="AP023326">
    <property type="protein sequence ID" value="BCI66413.1"/>
    <property type="molecule type" value="Genomic_DNA"/>
</dbReference>
<evidence type="ECO:0000313" key="1">
    <source>
        <dbReference type="EMBL" id="BCI66413.1"/>
    </source>
</evidence>
<dbReference type="Proteomes" id="UP000515220">
    <property type="component" value="Chromosome"/>
</dbReference>
<reference evidence="1 2" key="1">
    <citation type="submission" date="2020-07" db="EMBL/GenBank/DDBJ databases">
        <title>Complete Genome Sequence of an acetic acid bacterium, Acetobacter aceti JCM20276.</title>
        <authorList>
            <person name="Hirose Y."/>
            <person name="Mihara H."/>
        </authorList>
    </citation>
    <scope>NUCLEOTIDE SEQUENCE [LARGE SCALE GENOMIC DNA]</scope>
    <source>
        <strain evidence="1 2">JCM20276</strain>
    </source>
</reference>
<name>A0A6S6PGM9_ACEAC</name>
<dbReference type="AlphaFoldDB" id="A0A6S6PGM9"/>
<evidence type="ECO:0000313" key="2">
    <source>
        <dbReference type="Proteomes" id="UP000515220"/>
    </source>
</evidence>
<gene>
    <name evidence="1" type="ORF">AAJCM20276_10370</name>
</gene>
<protein>
    <submittedName>
        <fullName evidence="1">Uncharacterized protein</fullName>
    </submittedName>
</protein>